<comment type="caution">
    <text evidence="2">The sequence shown here is derived from an EMBL/GenBank/DDBJ whole genome shotgun (WGS) entry which is preliminary data.</text>
</comment>
<dbReference type="PATRIC" id="fig|320778.3.peg.3596"/>
<sequence length="107" mass="12295">MPTLTPQPTMSDFQHYVAELEIERNFAQQPVLAKCLLMGEEVGELFKAIRKAEGIATNPHSTIGDIGDELADVFIYLCSLANRYDINLEHAFRQKEEKNKQRTWLTR</sequence>
<dbReference type="Proteomes" id="UP000035909">
    <property type="component" value="Unassembled WGS sequence"/>
</dbReference>
<dbReference type="PANTHER" id="PTHR42702:SF1">
    <property type="entry name" value="REGULATORY PROTEIN FOR BETA-LACTAMASE"/>
    <property type="match status" value="1"/>
</dbReference>
<name>A0A0J1K1Q9_9GAMM</name>
<feature type="domain" description="NTP pyrophosphohydrolase MazG-like" evidence="1">
    <location>
        <begin position="38"/>
        <end position="102"/>
    </location>
</feature>
<proteinExistence type="predicted"/>
<dbReference type="EMBL" id="LDOU01000015">
    <property type="protein sequence ID" value="KLV08377.1"/>
    <property type="molecule type" value="Genomic_DNA"/>
</dbReference>
<dbReference type="Gene3D" id="1.10.287.1080">
    <property type="entry name" value="MazG-like"/>
    <property type="match status" value="1"/>
</dbReference>
<dbReference type="SUPFAM" id="SSF101386">
    <property type="entry name" value="all-alpha NTP pyrophosphatases"/>
    <property type="match status" value="1"/>
</dbReference>
<dbReference type="GO" id="GO:0016787">
    <property type="term" value="F:hydrolase activity"/>
    <property type="evidence" value="ECO:0007669"/>
    <property type="project" value="UniProtKB-KW"/>
</dbReference>
<keyword evidence="3" id="KW-1185">Reference proteome</keyword>
<gene>
    <name evidence="2" type="ORF">ABT57_16525</name>
</gene>
<protein>
    <submittedName>
        <fullName evidence="2">MazG nucleotide pyrophosphohydrolase</fullName>
    </submittedName>
</protein>
<evidence type="ECO:0000313" key="3">
    <source>
        <dbReference type="Proteomes" id="UP000035909"/>
    </source>
</evidence>
<dbReference type="Pfam" id="PF03819">
    <property type="entry name" value="MazG"/>
    <property type="match status" value="1"/>
</dbReference>
<dbReference type="RefSeq" id="WP_047886265.1">
    <property type="nucleotide sequence ID" value="NZ_LDOU01000015.1"/>
</dbReference>
<dbReference type="OrthoDB" id="9791898at2"/>
<dbReference type="CDD" id="cd11535">
    <property type="entry name" value="NTP-PPase_SsMazG"/>
    <property type="match status" value="1"/>
</dbReference>
<dbReference type="InterPro" id="IPR011411">
    <property type="entry name" value="MazG-related_YvdC"/>
</dbReference>
<organism evidence="2 3">
    <name type="scientific">Photobacterium ganghwense</name>
    <dbReference type="NCBI Taxonomy" id="320778"/>
    <lineage>
        <taxon>Bacteria</taxon>
        <taxon>Pseudomonadati</taxon>
        <taxon>Pseudomonadota</taxon>
        <taxon>Gammaproteobacteria</taxon>
        <taxon>Vibrionales</taxon>
        <taxon>Vibrionaceae</taxon>
        <taxon>Photobacterium</taxon>
    </lineage>
</organism>
<dbReference type="InterPro" id="IPR004518">
    <property type="entry name" value="MazG-like_dom"/>
</dbReference>
<dbReference type="AlphaFoldDB" id="A0A0J1K1Q9"/>
<evidence type="ECO:0000313" key="2">
    <source>
        <dbReference type="EMBL" id="KLV08377.1"/>
    </source>
</evidence>
<keyword evidence="2" id="KW-0378">Hydrolase</keyword>
<accession>A0A0J1K1Q9</accession>
<reference evidence="2 3" key="1">
    <citation type="submission" date="2015-05" db="EMBL/GenBank/DDBJ databases">
        <title>Photobacterium galathea sp. nov.</title>
        <authorList>
            <person name="Machado H."/>
            <person name="Gram L."/>
        </authorList>
    </citation>
    <scope>NUCLEOTIDE SEQUENCE [LARGE SCALE GENOMIC DNA]</scope>
    <source>
        <strain evidence="2 3">DSM 22954</strain>
    </source>
</reference>
<evidence type="ECO:0000259" key="1">
    <source>
        <dbReference type="Pfam" id="PF03819"/>
    </source>
</evidence>
<dbReference type="PIRSF" id="PIRSF036521">
    <property type="entry name" value="UCP036521_pph"/>
    <property type="match status" value="1"/>
</dbReference>
<dbReference type="STRING" id="320778.ABT57_16525"/>
<dbReference type="PANTHER" id="PTHR42702">
    <property type="entry name" value="NUCLEOTIDE PYROPHOSPHOHYDROLASE"/>
    <property type="match status" value="1"/>
</dbReference>